<accession>A0A370QHG1</accession>
<reference evidence="2 3" key="1">
    <citation type="submission" date="2018-07" db="EMBL/GenBank/DDBJ databases">
        <title>Genomic Encyclopedia of Type Strains, Phase IV (KMG-IV): sequencing the most valuable type-strain genomes for metagenomic binning, comparative biology and taxonomic classification.</title>
        <authorList>
            <person name="Goeker M."/>
        </authorList>
    </citation>
    <scope>NUCLEOTIDE SEQUENCE [LARGE SCALE GENOMIC DNA]</scope>
    <source>
        <strain evidence="2 3">DSM 103736</strain>
    </source>
</reference>
<feature type="transmembrane region" description="Helical" evidence="1">
    <location>
        <begin position="85"/>
        <end position="105"/>
    </location>
</feature>
<evidence type="ECO:0000256" key="1">
    <source>
        <dbReference type="SAM" id="Phobius"/>
    </source>
</evidence>
<keyword evidence="1" id="KW-0472">Membrane</keyword>
<protein>
    <submittedName>
        <fullName evidence="2">Uncharacterized protein</fullName>
    </submittedName>
</protein>
<keyword evidence="3" id="KW-1185">Reference proteome</keyword>
<keyword evidence="1" id="KW-0812">Transmembrane</keyword>
<comment type="caution">
    <text evidence="2">The sequence shown here is derived from an EMBL/GenBank/DDBJ whole genome shotgun (WGS) entry which is preliminary data.</text>
</comment>
<proteinExistence type="predicted"/>
<dbReference type="Proteomes" id="UP000254848">
    <property type="component" value="Unassembled WGS sequence"/>
</dbReference>
<evidence type="ECO:0000313" key="3">
    <source>
        <dbReference type="Proteomes" id="UP000254848"/>
    </source>
</evidence>
<gene>
    <name evidence="2" type="ORF">C8D90_10826</name>
</gene>
<evidence type="ECO:0000313" key="2">
    <source>
        <dbReference type="EMBL" id="RDK87759.1"/>
    </source>
</evidence>
<feature type="transmembrane region" description="Helical" evidence="1">
    <location>
        <begin position="62"/>
        <end position="79"/>
    </location>
</feature>
<dbReference type="AlphaFoldDB" id="A0A370QHG1"/>
<keyword evidence="1" id="KW-1133">Transmembrane helix</keyword>
<organism evidence="2 3">
    <name type="scientific">Enterobacillus tribolii</name>
    <dbReference type="NCBI Taxonomy" id="1487935"/>
    <lineage>
        <taxon>Bacteria</taxon>
        <taxon>Pseudomonadati</taxon>
        <taxon>Pseudomonadota</taxon>
        <taxon>Gammaproteobacteria</taxon>
        <taxon>Enterobacterales</taxon>
        <taxon>Hafniaceae</taxon>
        <taxon>Enterobacillus</taxon>
    </lineage>
</organism>
<name>A0A370QHG1_9GAMM</name>
<sequence length="132" mass="15609">MKRDLGKRKLIGVSGLSLDDLLAMRWYYISNKKKIYGKDVKLNEYESFPEYVLFISKESWRGILLVIGFSLFFAVYDFYKNDVGMRALQIFIFLFPLLFLCIMKVNADSIGVRFKTVMKLFYLRLLVILNYV</sequence>
<dbReference type="RefSeq" id="WP_115459526.1">
    <property type="nucleotide sequence ID" value="NZ_QRAP01000008.1"/>
</dbReference>
<dbReference type="EMBL" id="QRAP01000008">
    <property type="protein sequence ID" value="RDK87759.1"/>
    <property type="molecule type" value="Genomic_DNA"/>
</dbReference>